<dbReference type="Gene3D" id="3.80.10.10">
    <property type="entry name" value="Ribonuclease Inhibitor"/>
    <property type="match status" value="1"/>
</dbReference>
<dbReference type="AlphaFoldDB" id="A0A0D3K6T6"/>
<reference evidence="2" key="2">
    <citation type="submission" date="2024-10" db="UniProtKB">
        <authorList>
            <consortium name="EnsemblProtists"/>
        </authorList>
    </citation>
    <scope>IDENTIFICATION</scope>
</reference>
<feature type="region of interest" description="Disordered" evidence="1">
    <location>
        <begin position="276"/>
        <end position="307"/>
    </location>
</feature>
<protein>
    <submittedName>
        <fullName evidence="2">Uncharacterized protein</fullName>
    </submittedName>
</protein>
<name>A0A0D3K6T6_EMIH1</name>
<dbReference type="KEGG" id="ehx:EMIHUDRAFT_231866"/>
<dbReference type="GeneID" id="17276744"/>
<dbReference type="RefSeq" id="XP_005783900.1">
    <property type="nucleotide sequence ID" value="XM_005783843.1"/>
</dbReference>
<proteinExistence type="predicted"/>
<dbReference type="SMART" id="SM00368">
    <property type="entry name" value="LRR_RI"/>
    <property type="match status" value="2"/>
</dbReference>
<sequence>MEPSNVNGSRRGVGLVRKWTRRRWSSSAALPGDIEDQRDLSGISELDRRRAVLPSLPWEEAFISVEELKRLYDKGNFEGRLPIISISFCWDTAAHPDPRGKQLATVAATLEREMPKYAEEMVSHDFNTNVPGFTEMGVFWDWGCLHQRDPALFDPTETPEAKPEGPEREAFVVDLQAKRRFYGGAAYEASRSEEENAAFRYALHNTMDLWYAHQGTGTQRKAGYDESGWTTYERCSAEQIKKAYSMIMTWSLVLDLGASSGEALETDGLKDLETCDEESRANNDSDEVSDEEDEVETSCRAAEPTRRRWPLDPDGFDELIEKKQFTNGADKGAVKALYRKMSEGQLSSVKELNFQRMTKPTVRDMQQLGRCLSLCRRLRYCDLPEVGLTDEAGAALFSNIATDAHIEEMRLWKNQLGPAAAEAIAAYLRSNRSMTKLRIEGNPIEDKGERVIYEAVRDKEDFLLGTDGMGEQFETSSESET</sequence>
<dbReference type="Proteomes" id="UP000013827">
    <property type="component" value="Unassembled WGS sequence"/>
</dbReference>
<reference evidence="3" key="1">
    <citation type="journal article" date="2013" name="Nature">
        <title>Pan genome of the phytoplankton Emiliania underpins its global distribution.</title>
        <authorList>
            <person name="Read B.A."/>
            <person name="Kegel J."/>
            <person name="Klute M.J."/>
            <person name="Kuo A."/>
            <person name="Lefebvre S.C."/>
            <person name="Maumus F."/>
            <person name="Mayer C."/>
            <person name="Miller J."/>
            <person name="Monier A."/>
            <person name="Salamov A."/>
            <person name="Young J."/>
            <person name="Aguilar M."/>
            <person name="Claverie J.M."/>
            <person name="Frickenhaus S."/>
            <person name="Gonzalez K."/>
            <person name="Herman E.K."/>
            <person name="Lin Y.C."/>
            <person name="Napier J."/>
            <person name="Ogata H."/>
            <person name="Sarno A.F."/>
            <person name="Shmutz J."/>
            <person name="Schroeder D."/>
            <person name="de Vargas C."/>
            <person name="Verret F."/>
            <person name="von Dassow P."/>
            <person name="Valentin K."/>
            <person name="Van de Peer Y."/>
            <person name="Wheeler G."/>
            <person name="Dacks J.B."/>
            <person name="Delwiche C.F."/>
            <person name="Dyhrman S.T."/>
            <person name="Glockner G."/>
            <person name="John U."/>
            <person name="Richards T."/>
            <person name="Worden A.Z."/>
            <person name="Zhang X."/>
            <person name="Grigoriev I.V."/>
            <person name="Allen A.E."/>
            <person name="Bidle K."/>
            <person name="Borodovsky M."/>
            <person name="Bowler C."/>
            <person name="Brownlee C."/>
            <person name="Cock J.M."/>
            <person name="Elias M."/>
            <person name="Gladyshev V.N."/>
            <person name="Groth M."/>
            <person name="Guda C."/>
            <person name="Hadaegh A."/>
            <person name="Iglesias-Rodriguez M.D."/>
            <person name="Jenkins J."/>
            <person name="Jones B.M."/>
            <person name="Lawson T."/>
            <person name="Leese F."/>
            <person name="Lindquist E."/>
            <person name="Lobanov A."/>
            <person name="Lomsadze A."/>
            <person name="Malik S.B."/>
            <person name="Marsh M.E."/>
            <person name="Mackinder L."/>
            <person name="Mock T."/>
            <person name="Mueller-Roeber B."/>
            <person name="Pagarete A."/>
            <person name="Parker M."/>
            <person name="Probert I."/>
            <person name="Quesneville H."/>
            <person name="Raines C."/>
            <person name="Rensing S.A."/>
            <person name="Riano-Pachon D.M."/>
            <person name="Richier S."/>
            <person name="Rokitta S."/>
            <person name="Shiraiwa Y."/>
            <person name="Soanes D.M."/>
            <person name="van der Giezen M."/>
            <person name="Wahlund T.M."/>
            <person name="Williams B."/>
            <person name="Wilson W."/>
            <person name="Wolfe G."/>
            <person name="Wurch L.L."/>
        </authorList>
    </citation>
    <scope>NUCLEOTIDE SEQUENCE</scope>
</reference>
<accession>A0A0D3K6T6</accession>
<evidence type="ECO:0000313" key="3">
    <source>
        <dbReference type="Proteomes" id="UP000013827"/>
    </source>
</evidence>
<organism evidence="2 3">
    <name type="scientific">Emiliania huxleyi (strain CCMP1516)</name>
    <dbReference type="NCBI Taxonomy" id="280463"/>
    <lineage>
        <taxon>Eukaryota</taxon>
        <taxon>Haptista</taxon>
        <taxon>Haptophyta</taxon>
        <taxon>Prymnesiophyceae</taxon>
        <taxon>Isochrysidales</taxon>
        <taxon>Noelaerhabdaceae</taxon>
        <taxon>Emiliania</taxon>
    </lineage>
</organism>
<keyword evidence="3" id="KW-1185">Reference proteome</keyword>
<dbReference type="PaxDb" id="2903-EOD31471"/>
<dbReference type="InterPro" id="IPR032675">
    <property type="entry name" value="LRR_dom_sf"/>
</dbReference>
<dbReference type="HOGENOM" id="CLU_029751_0_0_1"/>
<feature type="compositionally biased region" description="Acidic residues" evidence="1">
    <location>
        <begin position="284"/>
        <end position="296"/>
    </location>
</feature>
<evidence type="ECO:0000313" key="2">
    <source>
        <dbReference type="EnsemblProtists" id="EOD31471"/>
    </source>
</evidence>
<dbReference type="SUPFAM" id="SSF52047">
    <property type="entry name" value="RNI-like"/>
    <property type="match status" value="1"/>
</dbReference>
<dbReference type="EnsemblProtists" id="EOD31471">
    <property type="protein sequence ID" value="EOD31471"/>
    <property type="gene ID" value="EMIHUDRAFT_231866"/>
</dbReference>
<evidence type="ECO:0000256" key="1">
    <source>
        <dbReference type="SAM" id="MobiDB-lite"/>
    </source>
</evidence>